<dbReference type="EMBL" id="JACCBM010000001">
    <property type="protein sequence ID" value="NYD69573.1"/>
    <property type="molecule type" value="Genomic_DNA"/>
</dbReference>
<dbReference type="Pfam" id="PF13302">
    <property type="entry name" value="Acetyltransf_3"/>
    <property type="match status" value="1"/>
</dbReference>
<keyword evidence="2" id="KW-0808">Transferase</keyword>
<dbReference type="RefSeq" id="WP_179546880.1">
    <property type="nucleotide sequence ID" value="NZ_BSEW01000001.1"/>
</dbReference>
<dbReference type="GO" id="GO:0016747">
    <property type="term" value="F:acyltransferase activity, transferring groups other than amino-acyl groups"/>
    <property type="evidence" value="ECO:0007669"/>
    <property type="project" value="InterPro"/>
</dbReference>
<proteinExistence type="predicted"/>
<accession>A0A852SJM0</accession>
<dbReference type="InterPro" id="IPR051531">
    <property type="entry name" value="N-acetyltransferase"/>
</dbReference>
<dbReference type="SUPFAM" id="SSF55729">
    <property type="entry name" value="Acyl-CoA N-acyltransferases (Nat)"/>
    <property type="match status" value="1"/>
</dbReference>
<dbReference type="AlphaFoldDB" id="A0A852SJM0"/>
<gene>
    <name evidence="2" type="ORF">BJ984_000731</name>
</gene>
<dbReference type="InterPro" id="IPR000182">
    <property type="entry name" value="GNAT_dom"/>
</dbReference>
<dbReference type="InterPro" id="IPR016181">
    <property type="entry name" value="Acyl_CoA_acyltransferase"/>
</dbReference>
<dbReference type="PANTHER" id="PTHR43792:SF1">
    <property type="entry name" value="N-ACETYLTRANSFERASE DOMAIN-CONTAINING PROTEIN"/>
    <property type="match status" value="1"/>
</dbReference>
<evidence type="ECO:0000259" key="1">
    <source>
        <dbReference type="PROSITE" id="PS51186"/>
    </source>
</evidence>
<dbReference type="Proteomes" id="UP000549913">
    <property type="component" value="Unassembled WGS sequence"/>
</dbReference>
<reference evidence="2 3" key="1">
    <citation type="submission" date="2020-07" db="EMBL/GenBank/DDBJ databases">
        <title>Sequencing the genomes of 1000 actinobacteria strains.</title>
        <authorList>
            <person name="Klenk H.-P."/>
        </authorList>
    </citation>
    <scope>NUCLEOTIDE SEQUENCE [LARGE SCALE GENOMIC DNA]</scope>
    <source>
        <strain evidence="2 3">DSM 26474</strain>
    </source>
</reference>
<evidence type="ECO:0000313" key="2">
    <source>
        <dbReference type="EMBL" id="NYD69573.1"/>
    </source>
</evidence>
<comment type="caution">
    <text evidence="2">The sequence shown here is derived from an EMBL/GenBank/DDBJ whole genome shotgun (WGS) entry which is preliminary data.</text>
</comment>
<dbReference type="PANTHER" id="PTHR43792">
    <property type="entry name" value="GNAT FAMILY, PUTATIVE (AFU_ORTHOLOGUE AFUA_3G00765)-RELATED-RELATED"/>
    <property type="match status" value="1"/>
</dbReference>
<name>A0A852SJM0_9MICO</name>
<evidence type="ECO:0000313" key="3">
    <source>
        <dbReference type="Proteomes" id="UP000549913"/>
    </source>
</evidence>
<keyword evidence="3" id="KW-1185">Reference proteome</keyword>
<protein>
    <submittedName>
        <fullName evidence="2">RimJ/RimL family protein N-acetyltransferase</fullName>
    </submittedName>
</protein>
<sequence length="201" mass="22646">MVNLPWQPEYPILTARLALRPHRGSDLDDLLRYHSDPEVVRYIPWPVRTREQTEAAIESRTRQGAVTEEGQWLVLAIQLRDDVGQVDGGRVIGEVLLKFDSEADARGELGYAIARDAEGHGYATEAARAVLDLAFAGFGLHRVIARLDARNRASAALLERLGMRREALFVEDEHFKGEWTDTLVYAMLAREHRPEHIPEAG</sequence>
<feature type="domain" description="N-acetyltransferase" evidence="1">
    <location>
        <begin position="17"/>
        <end position="190"/>
    </location>
</feature>
<dbReference type="Gene3D" id="3.40.630.30">
    <property type="match status" value="1"/>
</dbReference>
<dbReference type="PROSITE" id="PS51186">
    <property type="entry name" value="GNAT"/>
    <property type="match status" value="1"/>
</dbReference>
<organism evidence="2 3">
    <name type="scientific">Herbiconiux flava</name>
    <dbReference type="NCBI Taxonomy" id="881268"/>
    <lineage>
        <taxon>Bacteria</taxon>
        <taxon>Bacillati</taxon>
        <taxon>Actinomycetota</taxon>
        <taxon>Actinomycetes</taxon>
        <taxon>Micrococcales</taxon>
        <taxon>Microbacteriaceae</taxon>
        <taxon>Herbiconiux</taxon>
    </lineage>
</organism>